<dbReference type="InterPro" id="IPR001920">
    <property type="entry name" value="Asp/Glu_race"/>
</dbReference>
<evidence type="ECO:0000256" key="8">
    <source>
        <dbReference type="HAMAP-Rule" id="MF_00258"/>
    </source>
</evidence>
<evidence type="ECO:0000256" key="5">
    <source>
        <dbReference type="ARBA" id="ARBA00023235"/>
    </source>
</evidence>
<dbReference type="EC" id="5.1.1.3" evidence="2 8"/>
<organism evidence="9 10">
    <name type="scientific">Boudabousia tangfeifanii</name>
    <dbReference type="NCBI Taxonomy" id="1912795"/>
    <lineage>
        <taxon>Bacteria</taxon>
        <taxon>Bacillati</taxon>
        <taxon>Actinomycetota</taxon>
        <taxon>Actinomycetes</taxon>
        <taxon>Actinomycetales</taxon>
        <taxon>Actinomycetaceae</taxon>
        <taxon>Boudabousia</taxon>
    </lineage>
</organism>
<dbReference type="GO" id="GO:0008360">
    <property type="term" value="P:regulation of cell shape"/>
    <property type="evidence" value="ECO:0007669"/>
    <property type="project" value="UniProtKB-KW"/>
</dbReference>
<dbReference type="STRING" id="1912795.BK816_02740"/>
<keyword evidence="5 8" id="KW-0413">Isomerase</keyword>
<dbReference type="InterPro" id="IPR015942">
    <property type="entry name" value="Asp/Glu/hydantoin_racemase"/>
</dbReference>
<protein>
    <recommendedName>
        <fullName evidence="7 8">Glutamate racemase</fullName>
        <ecNumber evidence="2 8">5.1.1.3</ecNumber>
    </recommendedName>
</protein>
<dbReference type="GO" id="GO:0009252">
    <property type="term" value="P:peptidoglycan biosynthetic process"/>
    <property type="evidence" value="ECO:0007669"/>
    <property type="project" value="UniProtKB-UniRule"/>
</dbReference>
<dbReference type="PROSITE" id="PS00923">
    <property type="entry name" value="ASP_GLU_RACEMASE_1"/>
    <property type="match status" value="1"/>
</dbReference>
<evidence type="ECO:0000256" key="3">
    <source>
        <dbReference type="ARBA" id="ARBA00022960"/>
    </source>
</evidence>
<feature type="binding site" evidence="8">
    <location>
        <begin position="10"/>
        <end position="11"/>
    </location>
    <ligand>
        <name>substrate</name>
    </ligand>
</feature>
<dbReference type="InterPro" id="IPR033134">
    <property type="entry name" value="Asp/Glu_racemase_AS_2"/>
</dbReference>
<dbReference type="KEGG" id="avu:BK816_02740"/>
<dbReference type="OrthoDB" id="9801055at2"/>
<dbReference type="Proteomes" id="UP000176288">
    <property type="component" value="Chromosome"/>
</dbReference>
<feature type="binding site" evidence="8">
    <location>
        <begin position="184"/>
        <end position="185"/>
    </location>
    <ligand>
        <name>substrate</name>
    </ligand>
</feature>
<keyword evidence="3 8" id="KW-0133">Cell shape</keyword>
<comment type="similarity">
    <text evidence="8">Belongs to the aspartate/glutamate racemases family.</text>
</comment>
<sequence length="273" mass="29210">MNNSPIGFFDSGVGGLTVARAVLDQLPHEQIIYVGDTAHVPYGTKTLEQVRRYSLAIMDNLANRGVKMLVIACNTASSAVLAEAQERYDIPVIGVIEPAVRAALAVTKNHKVGVIATPATVCSGAYEKTFAQNGNVKVYSQAAPGFVDLVESGVTSGLEAIDLAHTYLDEIRNEGVDTLVLGCTHYPHLQAVISYVMGGGVTLVSSSDETAKDIFRQLAQTESFRDPQLPKPKHEFYTTGTGETFSRLASRFLGPVVEQVDILPPSSNTGVTK</sequence>
<feature type="active site" description="Proton donor/acceptor" evidence="8">
    <location>
        <position position="183"/>
    </location>
</feature>
<keyword evidence="10" id="KW-1185">Reference proteome</keyword>
<dbReference type="HAMAP" id="MF_00258">
    <property type="entry name" value="Glu_racemase"/>
    <property type="match status" value="1"/>
</dbReference>
<feature type="binding site" evidence="8">
    <location>
        <begin position="42"/>
        <end position="43"/>
    </location>
    <ligand>
        <name>substrate</name>
    </ligand>
</feature>
<evidence type="ECO:0000256" key="6">
    <source>
        <dbReference type="ARBA" id="ARBA00023316"/>
    </source>
</evidence>
<comment type="pathway">
    <text evidence="8">Cell wall biogenesis; peptidoglycan biosynthesis.</text>
</comment>
<dbReference type="Pfam" id="PF01177">
    <property type="entry name" value="Asp_Glu_race"/>
    <property type="match status" value="1"/>
</dbReference>
<dbReference type="PANTHER" id="PTHR21198">
    <property type="entry name" value="GLUTAMATE RACEMASE"/>
    <property type="match status" value="1"/>
</dbReference>
<accession>A0A1D9MMP5</accession>
<dbReference type="Gene3D" id="3.40.50.1860">
    <property type="match status" value="2"/>
</dbReference>
<dbReference type="SUPFAM" id="SSF53681">
    <property type="entry name" value="Aspartate/glutamate racemase"/>
    <property type="match status" value="2"/>
</dbReference>
<evidence type="ECO:0000256" key="1">
    <source>
        <dbReference type="ARBA" id="ARBA00001602"/>
    </source>
</evidence>
<evidence type="ECO:0000256" key="7">
    <source>
        <dbReference type="ARBA" id="ARBA00070053"/>
    </source>
</evidence>
<reference evidence="9 10" key="1">
    <citation type="submission" date="2016-10" db="EMBL/GenBank/DDBJ databases">
        <title>Actinomyces aegypiusis sp. nov., isolated from the Aegypius monachus in Qinghai Tibet Plateau China.</title>
        <authorList>
            <person name="Wang Y."/>
        </authorList>
    </citation>
    <scope>NUCLEOTIDE SEQUENCE [LARGE SCALE GENOMIC DNA]</scope>
    <source>
        <strain evidence="9 10">VUL4_3</strain>
    </source>
</reference>
<evidence type="ECO:0000313" key="10">
    <source>
        <dbReference type="Proteomes" id="UP000176288"/>
    </source>
</evidence>
<dbReference type="EMBL" id="CP017812">
    <property type="protein sequence ID" value="AOZ73433.1"/>
    <property type="molecule type" value="Genomic_DNA"/>
</dbReference>
<comment type="function">
    <text evidence="8">Provides the (R)-glutamate required for cell wall biosynthesis.</text>
</comment>
<name>A0A1D9MMP5_9ACTO</name>
<dbReference type="InterPro" id="IPR004391">
    <property type="entry name" value="Glu_race"/>
</dbReference>
<feature type="binding site" evidence="8">
    <location>
        <begin position="74"/>
        <end position="75"/>
    </location>
    <ligand>
        <name>substrate</name>
    </ligand>
</feature>
<evidence type="ECO:0000256" key="2">
    <source>
        <dbReference type="ARBA" id="ARBA00013090"/>
    </source>
</evidence>
<dbReference type="AlphaFoldDB" id="A0A1D9MMP5"/>
<dbReference type="InterPro" id="IPR018187">
    <property type="entry name" value="Asp/Glu_racemase_AS_1"/>
</dbReference>
<keyword evidence="4 8" id="KW-0573">Peptidoglycan synthesis</keyword>
<evidence type="ECO:0000313" key="9">
    <source>
        <dbReference type="EMBL" id="AOZ73433.1"/>
    </source>
</evidence>
<keyword evidence="6 8" id="KW-0961">Cell wall biogenesis/degradation</keyword>
<dbReference type="GO" id="GO:0008881">
    <property type="term" value="F:glutamate racemase activity"/>
    <property type="evidence" value="ECO:0007669"/>
    <property type="project" value="UniProtKB-UniRule"/>
</dbReference>
<gene>
    <name evidence="8" type="primary">murI</name>
    <name evidence="9" type="ORF">BK816_02740</name>
</gene>
<dbReference type="GO" id="GO:0071555">
    <property type="term" value="P:cell wall organization"/>
    <property type="evidence" value="ECO:0007669"/>
    <property type="project" value="UniProtKB-KW"/>
</dbReference>
<dbReference type="UniPathway" id="UPA00219"/>
<dbReference type="FunFam" id="3.40.50.1860:FF:000002">
    <property type="entry name" value="Glutamate racemase"/>
    <property type="match status" value="1"/>
</dbReference>
<dbReference type="PANTHER" id="PTHR21198:SF2">
    <property type="entry name" value="GLUTAMATE RACEMASE"/>
    <property type="match status" value="1"/>
</dbReference>
<proteinExistence type="inferred from homology"/>
<feature type="active site" description="Proton donor/acceptor" evidence="8">
    <location>
        <position position="73"/>
    </location>
</feature>
<dbReference type="PROSITE" id="PS00924">
    <property type="entry name" value="ASP_GLU_RACEMASE_2"/>
    <property type="match status" value="1"/>
</dbReference>
<dbReference type="NCBIfam" id="TIGR00067">
    <property type="entry name" value="glut_race"/>
    <property type="match status" value="1"/>
</dbReference>
<comment type="catalytic activity">
    <reaction evidence="1 8">
        <text>L-glutamate = D-glutamate</text>
        <dbReference type="Rhea" id="RHEA:12813"/>
        <dbReference type="ChEBI" id="CHEBI:29985"/>
        <dbReference type="ChEBI" id="CHEBI:29986"/>
        <dbReference type="EC" id="5.1.1.3"/>
    </reaction>
</comment>
<evidence type="ECO:0000256" key="4">
    <source>
        <dbReference type="ARBA" id="ARBA00022984"/>
    </source>
</evidence>